<feature type="transmembrane region" description="Helical" evidence="10">
    <location>
        <begin position="105"/>
        <end position="129"/>
    </location>
</feature>
<keyword evidence="5" id="KW-0552">Olfaction</keyword>
<dbReference type="PANTHER" id="PTHR21137">
    <property type="entry name" value="ODORANT RECEPTOR"/>
    <property type="match status" value="1"/>
</dbReference>
<dbReference type="AlphaFoldDB" id="A0A7G8Z985"/>
<dbReference type="EMBL" id="MT671006">
    <property type="protein sequence ID" value="QNL15010.1"/>
    <property type="molecule type" value="mRNA"/>
</dbReference>
<dbReference type="GO" id="GO:0005886">
    <property type="term" value="C:plasma membrane"/>
    <property type="evidence" value="ECO:0007669"/>
    <property type="project" value="UniProtKB-SubCell"/>
</dbReference>
<comment type="subcellular location">
    <subcellularLocation>
        <location evidence="1">Cell membrane</location>
        <topology evidence="1">Multi-pass membrane protein</topology>
    </subcellularLocation>
</comment>
<dbReference type="InterPro" id="IPR004117">
    <property type="entry name" value="7tm6_olfct_rcpt"/>
</dbReference>
<gene>
    <name evidence="11" type="primary">OR66</name>
</gene>
<keyword evidence="3" id="KW-0716">Sensory transduction</keyword>
<evidence type="ECO:0000256" key="3">
    <source>
        <dbReference type="ARBA" id="ARBA00022606"/>
    </source>
</evidence>
<dbReference type="Pfam" id="PF02949">
    <property type="entry name" value="7tm_6"/>
    <property type="match status" value="1"/>
</dbReference>
<accession>A0A7G8Z985</accession>
<evidence type="ECO:0000256" key="10">
    <source>
        <dbReference type="SAM" id="Phobius"/>
    </source>
</evidence>
<keyword evidence="4 10" id="KW-0812">Transmembrane</keyword>
<sequence>MIKVVNSTVQLKKIKKLLYLIQEEWDTIQEGPVLDIMTETADRGGKLSIYYALFYFNTLIIFMLLPLRPNIMVWLGFNEGPVDFVFPYHVDYFIDSDKYFYAIEFHIISCSTVVVTVLVAVDTLLIIFVQHACSLFSSISYRLEHLIDEKNLYWYPVKTEDPMFAVISDCIKKHNQAIEFTKLIGATYSWSLFFGIGLNILLMSVSGIQVINLFGDLDEMLRYVPFVVGEMSHIFIETLISQQLMDYSLEINKSICMVNWYNLSMKSQKLLSMMFMRSRIACTITAGNFFTMSLELFMTIMKTSASYFTLLRSVQESID</sequence>
<evidence type="ECO:0000256" key="2">
    <source>
        <dbReference type="ARBA" id="ARBA00022475"/>
    </source>
</evidence>
<feature type="transmembrane region" description="Helical" evidence="10">
    <location>
        <begin position="192"/>
        <end position="214"/>
    </location>
</feature>
<name>A0A7G8Z985_9HYME</name>
<dbReference type="GO" id="GO:0005549">
    <property type="term" value="F:odorant binding"/>
    <property type="evidence" value="ECO:0007669"/>
    <property type="project" value="InterPro"/>
</dbReference>
<keyword evidence="8 11" id="KW-0675">Receptor</keyword>
<evidence type="ECO:0000256" key="9">
    <source>
        <dbReference type="ARBA" id="ARBA00023224"/>
    </source>
</evidence>
<dbReference type="GO" id="GO:0007165">
    <property type="term" value="P:signal transduction"/>
    <property type="evidence" value="ECO:0007669"/>
    <property type="project" value="UniProtKB-KW"/>
</dbReference>
<reference evidence="11" key="1">
    <citation type="submission" date="2020-06" db="EMBL/GenBank/DDBJ databases">
        <authorList>
            <person name="Sheng S."/>
        </authorList>
    </citation>
    <scope>NUCLEOTIDE SEQUENCE</scope>
    <source>
        <tissue evidence="11">Antenna</tissue>
    </source>
</reference>
<evidence type="ECO:0000256" key="7">
    <source>
        <dbReference type="ARBA" id="ARBA00023136"/>
    </source>
</evidence>
<evidence type="ECO:0000256" key="5">
    <source>
        <dbReference type="ARBA" id="ARBA00022725"/>
    </source>
</evidence>
<keyword evidence="6 10" id="KW-1133">Transmembrane helix</keyword>
<keyword evidence="9" id="KW-0807">Transducer</keyword>
<evidence type="ECO:0000256" key="8">
    <source>
        <dbReference type="ARBA" id="ARBA00023170"/>
    </source>
</evidence>
<feature type="transmembrane region" description="Helical" evidence="10">
    <location>
        <begin position="47"/>
        <end position="67"/>
    </location>
</feature>
<evidence type="ECO:0000256" key="4">
    <source>
        <dbReference type="ARBA" id="ARBA00022692"/>
    </source>
</evidence>
<evidence type="ECO:0000313" key="11">
    <source>
        <dbReference type="EMBL" id="QNL15010.1"/>
    </source>
</evidence>
<evidence type="ECO:0000256" key="1">
    <source>
        <dbReference type="ARBA" id="ARBA00004651"/>
    </source>
</evidence>
<feature type="transmembrane region" description="Helical" evidence="10">
    <location>
        <begin position="280"/>
        <end position="301"/>
    </location>
</feature>
<protein>
    <submittedName>
        <fullName evidence="11">Olfactory receptor 66</fullName>
    </submittedName>
</protein>
<keyword evidence="2" id="KW-1003">Cell membrane</keyword>
<dbReference type="GO" id="GO:0004984">
    <property type="term" value="F:olfactory receptor activity"/>
    <property type="evidence" value="ECO:0007669"/>
    <property type="project" value="InterPro"/>
</dbReference>
<dbReference type="PANTHER" id="PTHR21137:SF35">
    <property type="entry name" value="ODORANT RECEPTOR 19A-RELATED"/>
    <property type="match status" value="1"/>
</dbReference>
<organism evidence="11">
    <name type="scientific">Aulacocentrum confusum</name>
    <dbReference type="NCBI Taxonomy" id="2767324"/>
    <lineage>
        <taxon>Eukaryota</taxon>
        <taxon>Metazoa</taxon>
        <taxon>Ecdysozoa</taxon>
        <taxon>Arthropoda</taxon>
        <taxon>Hexapoda</taxon>
        <taxon>Insecta</taxon>
        <taxon>Pterygota</taxon>
        <taxon>Neoptera</taxon>
        <taxon>Endopterygota</taxon>
        <taxon>Hymenoptera</taxon>
        <taxon>Apocrita</taxon>
        <taxon>Ichneumonoidea</taxon>
        <taxon>Braconidae</taxon>
        <taxon>Macrocentrinae</taxon>
        <taxon>Aulacocentrum</taxon>
    </lineage>
</organism>
<evidence type="ECO:0000256" key="6">
    <source>
        <dbReference type="ARBA" id="ARBA00022989"/>
    </source>
</evidence>
<keyword evidence="7 10" id="KW-0472">Membrane</keyword>
<proteinExistence type="evidence at transcript level"/>